<dbReference type="InterPro" id="IPR007037">
    <property type="entry name" value="SIP_rossman_dom"/>
</dbReference>
<dbReference type="Pfam" id="PF04954">
    <property type="entry name" value="SIP"/>
    <property type="match status" value="1"/>
</dbReference>
<dbReference type="Gene3D" id="3.40.50.80">
    <property type="entry name" value="Nucleotide-binding domain of ferredoxin-NADP reductase (FNR) module"/>
    <property type="match status" value="1"/>
</dbReference>
<dbReference type="Pfam" id="PF08021">
    <property type="entry name" value="FAD_binding_9"/>
    <property type="match status" value="1"/>
</dbReference>
<dbReference type="PANTHER" id="PTHR30157">
    <property type="entry name" value="FERRIC REDUCTASE, NADPH-DEPENDENT"/>
    <property type="match status" value="1"/>
</dbReference>
<gene>
    <name evidence="3" type="ORF">BRM3_10935</name>
</gene>
<feature type="compositionally biased region" description="Basic and acidic residues" evidence="1">
    <location>
        <begin position="10"/>
        <end position="26"/>
    </location>
</feature>
<dbReference type="EMBL" id="CP107020">
    <property type="protein sequence ID" value="UYG16130.1"/>
    <property type="molecule type" value="Genomic_DNA"/>
</dbReference>
<organism evidence="3 4">
    <name type="scientific">Brachybacterium huguangmaarense</name>
    <dbReference type="NCBI Taxonomy" id="1652028"/>
    <lineage>
        <taxon>Bacteria</taxon>
        <taxon>Bacillati</taxon>
        <taxon>Actinomycetota</taxon>
        <taxon>Actinomycetes</taxon>
        <taxon>Micrococcales</taxon>
        <taxon>Dermabacteraceae</taxon>
        <taxon>Brachybacterium</taxon>
    </lineage>
</organism>
<evidence type="ECO:0000313" key="4">
    <source>
        <dbReference type="Proteomes" id="UP001164305"/>
    </source>
</evidence>
<dbReference type="InterPro" id="IPR039261">
    <property type="entry name" value="FNR_nucleotide-bd"/>
</dbReference>
<name>A0ABY6FYV7_9MICO</name>
<protein>
    <submittedName>
        <fullName evidence="3">Siderophore-interacting protein</fullName>
    </submittedName>
</protein>
<accession>A0ABY6FYV7</accession>
<dbReference type="Proteomes" id="UP001164305">
    <property type="component" value="Chromosome"/>
</dbReference>
<dbReference type="PROSITE" id="PS51384">
    <property type="entry name" value="FAD_FR"/>
    <property type="match status" value="1"/>
</dbReference>
<dbReference type="CDD" id="cd06193">
    <property type="entry name" value="siderophore_interacting"/>
    <property type="match status" value="1"/>
</dbReference>
<feature type="domain" description="FAD-binding FR-type" evidence="2">
    <location>
        <begin position="31"/>
        <end position="158"/>
    </location>
</feature>
<dbReference type="RefSeq" id="WP_263593343.1">
    <property type="nucleotide sequence ID" value="NZ_CP107020.1"/>
</dbReference>
<evidence type="ECO:0000256" key="1">
    <source>
        <dbReference type="SAM" id="MobiDB-lite"/>
    </source>
</evidence>
<evidence type="ECO:0000259" key="2">
    <source>
        <dbReference type="PROSITE" id="PS51384"/>
    </source>
</evidence>
<keyword evidence="4" id="KW-1185">Reference proteome</keyword>
<dbReference type="SUPFAM" id="SSF63380">
    <property type="entry name" value="Riboflavin synthase domain-like"/>
    <property type="match status" value="1"/>
</dbReference>
<sequence length="294" mass="31802">MSSDAGRSTPGHDPHPDATPRRDAGKGKGKRPQVVLEVLGKTRVTPNLMRILLGGEQIDQLAYNDSTDKYVKLLLADPSSGLTPPYDLDALRESSPELLPALRTYTVRSWDRQTGKIALDFVLHGDGELDGIAARWADSALPGDLVAMRGAGGGYAPDPAATSHLLIGDHSALPAIASALEAMAEDARGLALIHLDHAEDSLNLAAPDGLEVRYLIGEREQLVEAVTALDVPDPEGVQVFAHGERGIVKQLRRELVKVKRIPRDRVSISAYWALGRIEDQFQAEKREPIGQIDD</sequence>
<feature type="region of interest" description="Disordered" evidence="1">
    <location>
        <begin position="1"/>
        <end position="33"/>
    </location>
</feature>
<dbReference type="InterPro" id="IPR039374">
    <property type="entry name" value="SIP_fam"/>
</dbReference>
<dbReference type="InterPro" id="IPR017938">
    <property type="entry name" value="Riboflavin_synthase-like_b-brl"/>
</dbReference>
<reference evidence="3" key="1">
    <citation type="submission" date="2022-10" db="EMBL/GenBank/DDBJ databases">
        <title>Whole-Genome Sequencing of Brachybacterium huguangmaarense BRM-3, Isolated from Betula schmidtii.</title>
        <authorList>
            <person name="Haam D."/>
        </authorList>
    </citation>
    <scope>NUCLEOTIDE SEQUENCE</scope>
    <source>
        <strain evidence="3">BRM-3</strain>
    </source>
</reference>
<proteinExistence type="predicted"/>
<dbReference type="Gene3D" id="2.40.30.10">
    <property type="entry name" value="Translation factors"/>
    <property type="match status" value="1"/>
</dbReference>
<dbReference type="PANTHER" id="PTHR30157:SF0">
    <property type="entry name" value="NADPH-DEPENDENT FERRIC-CHELATE REDUCTASE"/>
    <property type="match status" value="1"/>
</dbReference>
<dbReference type="InterPro" id="IPR017927">
    <property type="entry name" value="FAD-bd_FR_type"/>
</dbReference>
<dbReference type="InterPro" id="IPR013113">
    <property type="entry name" value="SIP_FAD-bd"/>
</dbReference>
<evidence type="ECO:0000313" key="3">
    <source>
        <dbReference type="EMBL" id="UYG16130.1"/>
    </source>
</evidence>